<evidence type="ECO:0000313" key="1">
    <source>
        <dbReference type="EMBL" id="ESN99264.1"/>
    </source>
</evidence>
<organism evidence="2 3">
    <name type="scientific">Helobdella robusta</name>
    <name type="common">Californian leech</name>
    <dbReference type="NCBI Taxonomy" id="6412"/>
    <lineage>
        <taxon>Eukaryota</taxon>
        <taxon>Metazoa</taxon>
        <taxon>Spiralia</taxon>
        <taxon>Lophotrochozoa</taxon>
        <taxon>Annelida</taxon>
        <taxon>Clitellata</taxon>
        <taxon>Hirudinea</taxon>
        <taxon>Rhynchobdellida</taxon>
        <taxon>Glossiphoniidae</taxon>
        <taxon>Helobdella</taxon>
    </lineage>
</organism>
<dbReference type="HOGENOM" id="CLU_2087416_0_0_1"/>
<dbReference type="CTD" id="20199749"/>
<evidence type="ECO:0000313" key="2">
    <source>
        <dbReference type="EnsemblMetazoa" id="HelroP162782"/>
    </source>
</evidence>
<dbReference type="EMBL" id="KB097143">
    <property type="protein sequence ID" value="ESN99264.1"/>
    <property type="molecule type" value="Genomic_DNA"/>
</dbReference>
<keyword evidence="3" id="KW-1185">Reference proteome</keyword>
<dbReference type="EnsemblMetazoa" id="HelroT162782">
    <property type="protein sequence ID" value="HelroP162782"/>
    <property type="gene ID" value="HelroG162782"/>
</dbReference>
<dbReference type="KEGG" id="hro:HELRODRAFT_162782"/>
<sequence length="117" mass="13348">MNLFCIYVCSAVNPSSDARTIDQAANSDSSYRFTASLHGKLLIVKRLKLYIGQFELPARNDVEMFVRDAVSYCACWLCFSHKNSSQDIASFNILWRQRLNGVEGTISHRVKYEVFLS</sequence>
<dbReference type="InParanoid" id="T1ET49"/>
<name>T1ET49_HELRO</name>
<dbReference type="RefSeq" id="XP_009023131.1">
    <property type="nucleotide sequence ID" value="XM_009024883.1"/>
</dbReference>
<dbReference type="AlphaFoldDB" id="T1ET49"/>
<dbReference type="EMBL" id="AMQM01001173">
    <property type="status" value="NOT_ANNOTATED_CDS"/>
    <property type="molecule type" value="Genomic_DNA"/>
</dbReference>
<reference evidence="3" key="1">
    <citation type="submission" date="2012-12" db="EMBL/GenBank/DDBJ databases">
        <authorList>
            <person name="Hellsten U."/>
            <person name="Grimwood J."/>
            <person name="Chapman J.A."/>
            <person name="Shapiro H."/>
            <person name="Aerts A."/>
            <person name="Otillar R.P."/>
            <person name="Terry A.Y."/>
            <person name="Boore J.L."/>
            <person name="Simakov O."/>
            <person name="Marletaz F."/>
            <person name="Cho S.-J."/>
            <person name="Edsinger-Gonzales E."/>
            <person name="Havlak P."/>
            <person name="Kuo D.-H."/>
            <person name="Larsson T."/>
            <person name="Lv J."/>
            <person name="Arendt D."/>
            <person name="Savage R."/>
            <person name="Osoegawa K."/>
            <person name="de Jong P."/>
            <person name="Lindberg D.R."/>
            <person name="Seaver E.C."/>
            <person name="Weisblat D.A."/>
            <person name="Putnam N.H."/>
            <person name="Grigoriev I.V."/>
            <person name="Rokhsar D.S."/>
        </authorList>
    </citation>
    <scope>NUCLEOTIDE SEQUENCE</scope>
</reference>
<dbReference type="Proteomes" id="UP000015101">
    <property type="component" value="Unassembled WGS sequence"/>
</dbReference>
<gene>
    <name evidence="2" type="primary">20199749</name>
    <name evidence="1" type="ORF">HELRODRAFT_162782</name>
</gene>
<protein>
    <submittedName>
        <fullName evidence="1 2">Uncharacterized protein</fullName>
    </submittedName>
</protein>
<reference evidence="1 3" key="2">
    <citation type="journal article" date="2013" name="Nature">
        <title>Insights into bilaterian evolution from three spiralian genomes.</title>
        <authorList>
            <person name="Simakov O."/>
            <person name="Marletaz F."/>
            <person name="Cho S.J."/>
            <person name="Edsinger-Gonzales E."/>
            <person name="Havlak P."/>
            <person name="Hellsten U."/>
            <person name="Kuo D.H."/>
            <person name="Larsson T."/>
            <person name="Lv J."/>
            <person name="Arendt D."/>
            <person name="Savage R."/>
            <person name="Osoegawa K."/>
            <person name="de Jong P."/>
            <person name="Grimwood J."/>
            <person name="Chapman J.A."/>
            <person name="Shapiro H."/>
            <person name="Aerts A."/>
            <person name="Otillar R.P."/>
            <person name="Terry A.Y."/>
            <person name="Boore J.L."/>
            <person name="Grigoriev I.V."/>
            <person name="Lindberg D.R."/>
            <person name="Seaver E.C."/>
            <person name="Weisblat D.A."/>
            <person name="Putnam N.H."/>
            <person name="Rokhsar D.S."/>
        </authorList>
    </citation>
    <scope>NUCLEOTIDE SEQUENCE</scope>
</reference>
<evidence type="ECO:0000313" key="3">
    <source>
        <dbReference type="Proteomes" id="UP000015101"/>
    </source>
</evidence>
<proteinExistence type="predicted"/>
<dbReference type="GeneID" id="20199749"/>
<accession>T1ET49</accession>
<reference evidence="2" key="3">
    <citation type="submission" date="2015-06" db="UniProtKB">
        <authorList>
            <consortium name="EnsemblMetazoa"/>
        </authorList>
    </citation>
    <scope>IDENTIFICATION</scope>
</reference>